<sequence length="310" mass="35787">MKLFETNFSKEKPELIAAPVLLSTFKFQFSYSWGEGNGENFATWLNQFLVENYDVNVFFDKTSTYPGTNLKSFMSEATKVKYVICVCTNEYLKRMEVESSGVKYEVDRIKVNHDSHIIPLVEASKKLPEPFKDLKYIKLDMNNPTNPENIKAYYELLNYIFPDEVNHVSTEYKQQVRKVKNMGEIKHSLAFNPNDNGIVTLSLDVNDGKVDIGKDKQKFTISWSMGGNDSVYIYNDYIGNCLYVSHNANSFKLTKMPIDLISYFTSYKRAQLIYKGDSFAFINKDEFILVGEVLNIASSNIKFKYKILQQ</sequence>
<dbReference type="Proteomes" id="UP000452188">
    <property type="component" value="Unassembled WGS sequence"/>
</dbReference>
<dbReference type="GO" id="GO:0007165">
    <property type="term" value="P:signal transduction"/>
    <property type="evidence" value="ECO:0007669"/>
    <property type="project" value="InterPro"/>
</dbReference>
<dbReference type="EMBL" id="WJMV01000072">
    <property type="protein sequence ID" value="MRG76117.1"/>
    <property type="molecule type" value="Genomic_DNA"/>
</dbReference>
<protein>
    <submittedName>
        <fullName evidence="2">TIR domain-containing protein</fullName>
    </submittedName>
</protein>
<dbReference type="RefSeq" id="WP_144841451.1">
    <property type="nucleotide sequence ID" value="NZ_JAVRDL010000001.1"/>
</dbReference>
<accession>A0AAW9U6I6</accession>
<evidence type="ECO:0000313" key="2">
    <source>
        <dbReference type="EMBL" id="MRG76117.1"/>
    </source>
</evidence>
<reference evidence="2 3" key="1">
    <citation type="submission" date="2019-11" db="EMBL/GenBank/DDBJ databases">
        <title>Draft genome sequence of 12 host-associated Lactobacillus reuteri rodent strains.</title>
        <authorList>
            <person name="Zhang S."/>
            <person name="Ozcam M."/>
            <person name="Van Pijkeren J.P."/>
        </authorList>
    </citation>
    <scope>NUCLEOTIDE SEQUENCE [LARGE SCALE GENOMIC DNA]</scope>
    <source>
        <strain evidence="2 3">6799jm-1</strain>
    </source>
</reference>
<organism evidence="2 3">
    <name type="scientific">Limosilactobacillus reuteri</name>
    <name type="common">Lactobacillus reuteri</name>
    <dbReference type="NCBI Taxonomy" id="1598"/>
    <lineage>
        <taxon>Bacteria</taxon>
        <taxon>Bacillati</taxon>
        <taxon>Bacillota</taxon>
        <taxon>Bacilli</taxon>
        <taxon>Lactobacillales</taxon>
        <taxon>Lactobacillaceae</taxon>
        <taxon>Limosilactobacillus</taxon>
    </lineage>
</organism>
<evidence type="ECO:0000313" key="3">
    <source>
        <dbReference type="Proteomes" id="UP000452188"/>
    </source>
</evidence>
<evidence type="ECO:0000259" key="1">
    <source>
        <dbReference type="Pfam" id="PF13676"/>
    </source>
</evidence>
<dbReference type="AlphaFoldDB" id="A0AAW9U6I6"/>
<dbReference type="InterPro" id="IPR035897">
    <property type="entry name" value="Toll_tir_struct_dom_sf"/>
</dbReference>
<feature type="domain" description="TIR" evidence="1">
    <location>
        <begin position="29"/>
        <end position="142"/>
    </location>
</feature>
<proteinExistence type="predicted"/>
<gene>
    <name evidence="2" type="ORF">GIX79_10330</name>
</gene>
<dbReference type="Gene3D" id="3.40.50.10140">
    <property type="entry name" value="Toll/interleukin-1 receptor homology (TIR) domain"/>
    <property type="match status" value="1"/>
</dbReference>
<comment type="caution">
    <text evidence="2">The sequence shown here is derived from an EMBL/GenBank/DDBJ whole genome shotgun (WGS) entry which is preliminary data.</text>
</comment>
<name>A0AAW9U6I6_LIMRT</name>
<dbReference type="SUPFAM" id="SSF52200">
    <property type="entry name" value="Toll/Interleukin receptor TIR domain"/>
    <property type="match status" value="1"/>
</dbReference>
<dbReference type="Pfam" id="PF13676">
    <property type="entry name" value="TIR_2"/>
    <property type="match status" value="1"/>
</dbReference>
<dbReference type="InterPro" id="IPR000157">
    <property type="entry name" value="TIR_dom"/>
</dbReference>